<comment type="caution">
    <text evidence="7">The sequence shown here is derived from an EMBL/GenBank/DDBJ whole genome shotgun (WGS) entry which is preliminary data.</text>
</comment>
<evidence type="ECO:0000256" key="2">
    <source>
        <dbReference type="ARBA" id="ARBA00005272"/>
    </source>
</evidence>
<keyword evidence="5" id="KW-0560">Oxidoreductase</keyword>
<dbReference type="PRINTS" id="PR00411">
    <property type="entry name" value="PNDRDTASEI"/>
</dbReference>
<accession>A0ABS0BXY5</accession>
<keyword evidence="8" id="KW-1185">Reference proteome</keyword>
<dbReference type="RefSeq" id="WP_185978414.1">
    <property type="nucleotide sequence ID" value="NZ_JACBGI020000014.1"/>
</dbReference>
<feature type="domain" description="FAD/NAD(P)-binding" evidence="6">
    <location>
        <begin position="2"/>
        <end position="348"/>
    </location>
</feature>
<dbReference type="EMBL" id="JACBGI020000014">
    <property type="protein sequence ID" value="MBF6058269.1"/>
    <property type="molecule type" value="Genomic_DNA"/>
</dbReference>
<gene>
    <name evidence="7" type="ORF">H8792_007935</name>
</gene>
<dbReference type="Pfam" id="PF07992">
    <property type="entry name" value="Pyr_redox_2"/>
    <property type="match status" value="1"/>
</dbReference>
<dbReference type="SUPFAM" id="SSF51905">
    <property type="entry name" value="FAD/NAD(P)-binding domain"/>
    <property type="match status" value="1"/>
</dbReference>
<evidence type="ECO:0000256" key="4">
    <source>
        <dbReference type="ARBA" id="ARBA00022827"/>
    </source>
</evidence>
<organism evidence="7 8">
    <name type="scientific">Thiomicrorhabdus heinhorstiae</name>
    <dbReference type="NCBI Taxonomy" id="2748010"/>
    <lineage>
        <taxon>Bacteria</taxon>
        <taxon>Pseudomonadati</taxon>
        <taxon>Pseudomonadota</taxon>
        <taxon>Gammaproteobacteria</taxon>
        <taxon>Thiotrichales</taxon>
        <taxon>Piscirickettsiaceae</taxon>
        <taxon>Thiomicrorhabdus</taxon>
    </lineage>
</organism>
<dbReference type="InterPro" id="IPR051169">
    <property type="entry name" value="NADH-Q_oxidoreductase"/>
</dbReference>
<comment type="cofactor">
    <cofactor evidence="1">
        <name>FAD</name>
        <dbReference type="ChEBI" id="CHEBI:57692"/>
    </cofactor>
</comment>
<dbReference type="InterPro" id="IPR036188">
    <property type="entry name" value="FAD/NAD-bd_sf"/>
</dbReference>
<keyword evidence="4" id="KW-0274">FAD</keyword>
<name>A0ABS0BXY5_9GAMM</name>
<dbReference type="Gene3D" id="3.50.50.100">
    <property type="match status" value="1"/>
</dbReference>
<proteinExistence type="inferred from homology"/>
<evidence type="ECO:0000313" key="8">
    <source>
        <dbReference type="Proteomes" id="UP001193680"/>
    </source>
</evidence>
<sequence length="444" mass="49668">MKKIVIVGGGAGGLELATRLGQKLGKYGLAEVTLIDRNRTHLWKPLLHEVVSGSLDTGLEAISYRAHSSENHYYFRMGSLCGLDKEKRQLILAPLEDHHGKQILQQRFIDYDYLVLAIGASSNDFGNASVHEHCYRLDSAQEAEDFHLTFLNRFMQYSEENCLNMDPETPCENTSEDLSDTVTISIVGAGATGVELAAELYQAVDQLERFGIREIHHSSLEVNLIEAADRILPALSESVSGKAAQTLEEQGVKILCNTMVQEVHANSLQTSSGEIHSDLIVWAAGIKAAEFLSRLGLQTNRIHQVEIEATLLAKGEERIFAIGDCCSFTPEGAQRPVPPTAQAAHQMAKLCADNLIAIVKRKPLQTFEYYDHGTLVSLGPFKTLGQLLNQMIKRKWQVEGKLAYWLYASLYRQHQLALYGGRKFFWIWLSSLLEKRIKPKLKLY</sequence>
<protein>
    <submittedName>
        <fullName evidence="7">NAD(P)/FAD-dependent oxidoreductase</fullName>
    </submittedName>
</protein>
<evidence type="ECO:0000256" key="3">
    <source>
        <dbReference type="ARBA" id="ARBA00022630"/>
    </source>
</evidence>
<dbReference type="PANTHER" id="PTHR42913:SF3">
    <property type="entry name" value="64 KDA MITOCHONDRIAL NADH DEHYDROGENASE (EUROFUNG)"/>
    <property type="match status" value="1"/>
</dbReference>
<keyword evidence="3" id="KW-0285">Flavoprotein</keyword>
<dbReference type="InterPro" id="IPR023753">
    <property type="entry name" value="FAD/NAD-binding_dom"/>
</dbReference>
<evidence type="ECO:0000256" key="5">
    <source>
        <dbReference type="ARBA" id="ARBA00023002"/>
    </source>
</evidence>
<dbReference type="Proteomes" id="UP001193680">
    <property type="component" value="Unassembled WGS sequence"/>
</dbReference>
<dbReference type="PRINTS" id="PR00368">
    <property type="entry name" value="FADPNR"/>
</dbReference>
<comment type="similarity">
    <text evidence="2">Belongs to the NADH dehydrogenase family.</text>
</comment>
<dbReference type="PANTHER" id="PTHR42913">
    <property type="entry name" value="APOPTOSIS-INDUCING FACTOR 1"/>
    <property type="match status" value="1"/>
</dbReference>
<evidence type="ECO:0000313" key="7">
    <source>
        <dbReference type="EMBL" id="MBF6058269.1"/>
    </source>
</evidence>
<evidence type="ECO:0000259" key="6">
    <source>
        <dbReference type="Pfam" id="PF07992"/>
    </source>
</evidence>
<evidence type="ECO:0000256" key="1">
    <source>
        <dbReference type="ARBA" id="ARBA00001974"/>
    </source>
</evidence>
<reference evidence="7 8" key="1">
    <citation type="submission" date="2020-11" db="EMBL/GenBank/DDBJ databases">
        <title>Sulfur oxidizing isolate from Hospital Hole Sinkhole.</title>
        <authorList>
            <person name="Scott K.M."/>
        </authorList>
    </citation>
    <scope>NUCLEOTIDE SEQUENCE [LARGE SCALE GENOMIC DNA]</scope>
    <source>
        <strain evidence="7 8">HH1</strain>
    </source>
</reference>